<proteinExistence type="predicted"/>
<feature type="transmembrane region" description="Helical" evidence="1">
    <location>
        <begin position="50"/>
        <end position="68"/>
    </location>
</feature>
<keyword evidence="1" id="KW-0472">Membrane</keyword>
<gene>
    <name evidence="2" type="ORF">FY030_14525</name>
</gene>
<accession>A0A5J6V9E0</accession>
<dbReference type="AlphaFoldDB" id="A0A5J6V9E0"/>
<organism evidence="2 3">
    <name type="scientific">Ornithinimicrobium pratense</name>
    <dbReference type="NCBI Taxonomy" id="2593973"/>
    <lineage>
        <taxon>Bacteria</taxon>
        <taxon>Bacillati</taxon>
        <taxon>Actinomycetota</taxon>
        <taxon>Actinomycetes</taxon>
        <taxon>Micrococcales</taxon>
        <taxon>Ornithinimicrobiaceae</taxon>
        <taxon>Ornithinimicrobium</taxon>
    </lineage>
</organism>
<reference evidence="2 3" key="1">
    <citation type="submission" date="2019-09" db="EMBL/GenBank/DDBJ databases">
        <title>Serinicoccus pratensis sp. nov., isolated from meadow soil.</title>
        <authorList>
            <person name="Zhang W."/>
        </authorList>
    </citation>
    <scope>NUCLEOTIDE SEQUENCE [LARGE SCALE GENOMIC DNA]</scope>
    <source>
        <strain evidence="2 3">W204</strain>
    </source>
</reference>
<keyword evidence="3" id="KW-1185">Reference proteome</keyword>
<name>A0A5J6V9E0_9MICO</name>
<dbReference type="RefSeq" id="WP_158062247.1">
    <property type="nucleotide sequence ID" value="NZ_CP044427.1"/>
</dbReference>
<dbReference type="Proteomes" id="UP000326546">
    <property type="component" value="Chromosome"/>
</dbReference>
<evidence type="ECO:0000256" key="1">
    <source>
        <dbReference type="SAM" id="Phobius"/>
    </source>
</evidence>
<evidence type="ECO:0000313" key="3">
    <source>
        <dbReference type="Proteomes" id="UP000326546"/>
    </source>
</evidence>
<dbReference type="KEGG" id="serw:FY030_14525"/>
<dbReference type="InterPro" id="IPR025329">
    <property type="entry name" value="DUF4235"/>
</dbReference>
<keyword evidence="1" id="KW-1133">Transmembrane helix</keyword>
<evidence type="ECO:0000313" key="2">
    <source>
        <dbReference type="EMBL" id="QFG69753.1"/>
    </source>
</evidence>
<sequence>MNITAKVVTTGAALLASVVAKKATDGTWSLVTGKDVPENPDDPDIDIKEAIIFAVLSGALVALARMLANREATKVLAKSQGKSRAQVADEA</sequence>
<dbReference type="EMBL" id="CP044427">
    <property type="protein sequence ID" value="QFG69753.1"/>
    <property type="molecule type" value="Genomic_DNA"/>
</dbReference>
<dbReference type="OrthoDB" id="3268522at2"/>
<protein>
    <submittedName>
        <fullName evidence="2">DUF4235 domain-containing protein</fullName>
    </submittedName>
</protein>
<dbReference type="Pfam" id="PF14019">
    <property type="entry name" value="DUF4235"/>
    <property type="match status" value="1"/>
</dbReference>
<keyword evidence="1" id="KW-0812">Transmembrane</keyword>